<evidence type="ECO:0000256" key="1">
    <source>
        <dbReference type="SAM" id="MobiDB-lite"/>
    </source>
</evidence>
<evidence type="ECO:0000313" key="3">
    <source>
        <dbReference type="Proteomes" id="UP000055048"/>
    </source>
</evidence>
<comment type="caution">
    <text evidence="2">The sequence shown here is derived from an EMBL/GenBank/DDBJ whole genome shotgun (WGS) entry which is preliminary data.</text>
</comment>
<sequence>MSRKEKNKQKKASEEQLKTTNKTKLKTAAQNNKLETTKLGLQWQSVDGVAVSMVAFQAIDPGSTPGPRKRFSTKFYRY</sequence>
<feature type="compositionally biased region" description="Low complexity" evidence="1">
    <location>
        <begin position="18"/>
        <end position="29"/>
    </location>
</feature>
<evidence type="ECO:0000313" key="2">
    <source>
        <dbReference type="EMBL" id="KRX45969.1"/>
    </source>
</evidence>
<organism evidence="2 3">
    <name type="scientific">Trichinella murrelli</name>
    <dbReference type="NCBI Taxonomy" id="144512"/>
    <lineage>
        <taxon>Eukaryota</taxon>
        <taxon>Metazoa</taxon>
        <taxon>Ecdysozoa</taxon>
        <taxon>Nematoda</taxon>
        <taxon>Enoplea</taxon>
        <taxon>Dorylaimia</taxon>
        <taxon>Trichinellida</taxon>
        <taxon>Trichinellidae</taxon>
        <taxon>Trichinella</taxon>
    </lineage>
</organism>
<reference evidence="2 3" key="1">
    <citation type="submission" date="2015-01" db="EMBL/GenBank/DDBJ databases">
        <title>Evolution of Trichinella species and genotypes.</title>
        <authorList>
            <person name="Korhonen P.K."/>
            <person name="Edoardo P."/>
            <person name="Giuseppe L.R."/>
            <person name="Gasser R.B."/>
        </authorList>
    </citation>
    <scope>NUCLEOTIDE SEQUENCE [LARGE SCALE GENOMIC DNA]</scope>
    <source>
        <strain evidence="2">ISS417</strain>
    </source>
</reference>
<protein>
    <submittedName>
        <fullName evidence="2">Uncharacterized protein</fullName>
    </submittedName>
</protein>
<gene>
    <name evidence="2" type="ORF">T05_14982</name>
</gene>
<dbReference type="AlphaFoldDB" id="A0A0V0U3Z0"/>
<proteinExistence type="predicted"/>
<name>A0A0V0U3Z0_9BILA</name>
<dbReference type="Proteomes" id="UP000055048">
    <property type="component" value="Unassembled WGS sequence"/>
</dbReference>
<keyword evidence="3" id="KW-1185">Reference proteome</keyword>
<feature type="region of interest" description="Disordered" evidence="1">
    <location>
        <begin position="1"/>
        <end position="29"/>
    </location>
</feature>
<feature type="compositionally biased region" description="Basic residues" evidence="1">
    <location>
        <begin position="1"/>
        <end position="10"/>
    </location>
</feature>
<accession>A0A0V0U3Z0</accession>
<dbReference type="EMBL" id="JYDJ01000066">
    <property type="protein sequence ID" value="KRX45969.1"/>
    <property type="molecule type" value="Genomic_DNA"/>
</dbReference>